<dbReference type="Gene3D" id="2.60.40.730">
    <property type="entry name" value="SOR catalytic domain"/>
    <property type="match status" value="1"/>
</dbReference>
<name>A0A2C6DCZ6_9GAMM</name>
<dbReference type="GO" id="GO:0016491">
    <property type="term" value="F:oxidoreductase activity"/>
    <property type="evidence" value="ECO:0007669"/>
    <property type="project" value="InterPro"/>
</dbReference>
<feature type="domain" description="Desulfoferrodoxin ferrous iron-binding" evidence="1">
    <location>
        <begin position="99"/>
        <end position="197"/>
    </location>
</feature>
<proteinExistence type="predicted"/>
<dbReference type="AlphaFoldDB" id="A0A2C6DCZ6"/>
<evidence type="ECO:0000259" key="1">
    <source>
        <dbReference type="Pfam" id="PF01880"/>
    </source>
</evidence>
<dbReference type="STRING" id="1111728.GCA_000427805_02649"/>
<dbReference type="Pfam" id="PF01880">
    <property type="entry name" value="Desulfoferrodox"/>
    <property type="match status" value="1"/>
</dbReference>
<gene>
    <name evidence="2" type="ORF">CRN84_01715</name>
</gene>
<keyword evidence="3" id="KW-1185">Reference proteome</keyword>
<accession>A0A2C6DCZ6</accession>
<dbReference type="InterPro" id="IPR002742">
    <property type="entry name" value="Desulfoferrodoxin_Fe-bd_dom"/>
</dbReference>
<protein>
    <submittedName>
        <fullName evidence="2">Desulfoferrodoxin</fullName>
    </submittedName>
</protein>
<comment type="caution">
    <text evidence="2">The sequence shown here is derived from an EMBL/GenBank/DDBJ whole genome shotgun (WGS) entry which is preliminary data.</text>
</comment>
<sequence>MSERITIAPRQKVPRVNTRIKNSTKPGFVTSEPQFYRCEHCHRLLINENYIGENQSSDEIGIRCCHAWMTKLIAHATSDDQAIEHQVSMVISGGFDANVITIQVGEPAHPMQADHALQWIYLHTFQGGQIKFIPPSKTPATDQSKVENKTVAIFALSDSDAYVYCDRRVCKGNQCKFNCKRGFTAYAYCNLHGLWKTTM</sequence>
<reference evidence="3" key="1">
    <citation type="submission" date="2017-09" db="EMBL/GenBank/DDBJ databases">
        <title>FDA dAtabase for Regulatory Grade micrObial Sequences (FDA-ARGOS): Supporting development and validation of Infectious Disease Dx tests.</title>
        <authorList>
            <person name="Minogue T."/>
            <person name="Wolcott M."/>
            <person name="Wasieloski L."/>
            <person name="Aguilar W."/>
            <person name="Moore D."/>
            <person name="Tallon L."/>
            <person name="Sadzewicz L."/>
            <person name="Ott S."/>
            <person name="Zhao X."/>
            <person name="Nagaraj S."/>
            <person name="Vavikolanu K."/>
            <person name="Aluvathingal J."/>
            <person name="Nadendla S."/>
            <person name="Sichtig H."/>
        </authorList>
    </citation>
    <scope>NUCLEOTIDE SEQUENCE [LARGE SCALE GENOMIC DNA]</scope>
    <source>
        <strain evidence="3">FDAARGOS_387</strain>
    </source>
</reference>
<dbReference type="InterPro" id="IPR036073">
    <property type="entry name" value="Desulfoferrodoxin_Fe-bd_dom_sf"/>
</dbReference>
<evidence type="ECO:0000313" key="2">
    <source>
        <dbReference type="EMBL" id="PHI28148.1"/>
    </source>
</evidence>
<dbReference type="OrthoDB" id="9814936at2"/>
<dbReference type="EMBL" id="PDDX01000001">
    <property type="protein sequence ID" value="PHI28148.1"/>
    <property type="molecule type" value="Genomic_DNA"/>
</dbReference>
<evidence type="ECO:0000313" key="3">
    <source>
        <dbReference type="Proteomes" id="UP000224974"/>
    </source>
</evidence>
<dbReference type="SUPFAM" id="SSF49367">
    <property type="entry name" value="Superoxide reductase-like"/>
    <property type="match status" value="1"/>
</dbReference>
<organism evidence="2 3">
    <name type="scientific">Budvicia aquatica</name>
    <dbReference type="NCBI Taxonomy" id="82979"/>
    <lineage>
        <taxon>Bacteria</taxon>
        <taxon>Pseudomonadati</taxon>
        <taxon>Pseudomonadota</taxon>
        <taxon>Gammaproteobacteria</taxon>
        <taxon>Enterobacterales</taxon>
        <taxon>Budviciaceae</taxon>
        <taxon>Budvicia</taxon>
    </lineage>
</organism>
<dbReference type="Proteomes" id="UP000224974">
    <property type="component" value="Unassembled WGS sequence"/>
</dbReference>
<dbReference type="RefSeq" id="WP_071605819.1">
    <property type="nucleotide sequence ID" value="NZ_PDDX01000001.1"/>
</dbReference>
<dbReference type="GO" id="GO:0005506">
    <property type="term" value="F:iron ion binding"/>
    <property type="evidence" value="ECO:0007669"/>
    <property type="project" value="InterPro"/>
</dbReference>